<sequence length="726" mass="82584">MGLLKKIKGELYQWGGIRNKLILAILLFFTIPIMGYKMLTEMKQFMQQGQENALSMASQAVATVLHNNPELFKPETGIPHDLSSDRDLYVHEIDEIPNLDRPGFKEWEPILYRAIEYGETHILQGGHQYQSTDLSFSRVLALTPDKRNIYALFQVTDNTVLFRKRKGLRVDSGDHLRIYLQRGNRPAQNYLVTAYKPGLMSIYQMDEQWEKPITGKHERIFAASMYPASNGYSIELKLPKRLINENTTLSFSIIDIDDPDERTLNMEIGTFREWTEAYTNRVFLPAPSMERMINAIDLPDARFSITDEHRRIVATTGSLITTVSRSDERNPITAPLFDLVFGSPIQNVEEPIRDTREFSWNAIDRALETGKEQRFTRPSYDGLADIITIAYPIHGEDGELGVVVAEQSNLRILSELRVTLENVIGSTLLVILLASLILITIATRLTLRLHKLRTETANSIDDSGRIVTESIQTENDSIDELGDLSRSISSMLTRLSRYTKYLERMPRMLKHEILNPLNIVSTSLENLEREIPETEHSIKYLKKTRRGIGRLGSIVQSLAEASSLEDALTPGTEEQFDLNELLNEYLDNYQNTHPLQYFRVQLPDQPIPFVGWPYAIEQMLDNLLNNAVDYSDPGKPIDIMVSMNGDADIDNIQISILNEGAAIPTEIRDTLFESMVTSRKESNPDQPHLGLGLYIVRLVADHHNGTVIYKNREDVEGSTFTVTINL</sequence>
<dbReference type="CDD" id="cd00082">
    <property type="entry name" value="HisKA"/>
    <property type="match status" value="1"/>
</dbReference>
<evidence type="ECO:0000256" key="10">
    <source>
        <dbReference type="ARBA" id="ARBA00022840"/>
    </source>
</evidence>
<organism evidence="16 17">
    <name type="scientific">Candidatus Thiopontia autotrophica</name>
    <dbReference type="NCBI Taxonomy" id="2841688"/>
    <lineage>
        <taxon>Bacteria</taxon>
        <taxon>Pseudomonadati</taxon>
        <taxon>Pseudomonadota</taxon>
        <taxon>Gammaproteobacteria</taxon>
        <taxon>Candidatus Thiopontia</taxon>
    </lineage>
</organism>
<dbReference type="SUPFAM" id="SSF49344">
    <property type="entry name" value="CBD9-like"/>
    <property type="match status" value="1"/>
</dbReference>
<evidence type="ECO:0000313" key="16">
    <source>
        <dbReference type="EMBL" id="MBC8518784.1"/>
    </source>
</evidence>
<dbReference type="GO" id="GO:0000155">
    <property type="term" value="F:phosphorelay sensor kinase activity"/>
    <property type="evidence" value="ECO:0007669"/>
    <property type="project" value="InterPro"/>
</dbReference>
<reference evidence="16 17" key="1">
    <citation type="submission" date="2020-08" db="EMBL/GenBank/DDBJ databases">
        <title>Bridging the membrane lipid divide: bacteria of the FCB group superphylum have the potential to synthesize archaeal ether lipids.</title>
        <authorList>
            <person name="Villanueva L."/>
            <person name="Von Meijenfeldt F.A.B."/>
            <person name="Westbye A.B."/>
            <person name="Yadav S."/>
            <person name="Hopmans E.C."/>
            <person name="Dutilh B.E."/>
            <person name="Sinninghe Damste J.S."/>
        </authorList>
    </citation>
    <scope>NUCLEOTIDE SEQUENCE [LARGE SCALE GENOMIC DNA]</scope>
    <source>
        <strain evidence="16">NIOZ-UU100</strain>
    </source>
</reference>
<dbReference type="InterPro" id="IPR003661">
    <property type="entry name" value="HisK_dim/P_dom"/>
</dbReference>
<dbReference type="SUPFAM" id="SSF47384">
    <property type="entry name" value="Homodimeric domain of signal transducing histidine kinase"/>
    <property type="match status" value="1"/>
</dbReference>
<keyword evidence="7 14" id="KW-0812">Transmembrane</keyword>
<keyword evidence="9" id="KW-0418">Kinase</keyword>
<comment type="catalytic activity">
    <reaction evidence="1">
        <text>ATP + protein L-histidine = ADP + protein N-phospho-L-histidine.</text>
        <dbReference type="EC" id="2.7.13.3"/>
    </reaction>
</comment>
<dbReference type="Gene3D" id="2.60.40.1190">
    <property type="match status" value="1"/>
</dbReference>
<dbReference type="InterPro" id="IPR050398">
    <property type="entry name" value="HssS/ArlS-like"/>
</dbReference>
<evidence type="ECO:0000256" key="7">
    <source>
        <dbReference type="ARBA" id="ARBA00022692"/>
    </source>
</evidence>
<evidence type="ECO:0000256" key="14">
    <source>
        <dbReference type="SAM" id="Phobius"/>
    </source>
</evidence>
<proteinExistence type="predicted"/>
<keyword evidence="13 14" id="KW-0472">Membrane</keyword>
<protein>
    <recommendedName>
        <fullName evidence="3">histidine kinase</fullName>
        <ecNumber evidence="3">2.7.13.3</ecNumber>
    </recommendedName>
</protein>
<dbReference type="EMBL" id="JACNFK010000002">
    <property type="protein sequence ID" value="MBC8518784.1"/>
    <property type="molecule type" value="Genomic_DNA"/>
</dbReference>
<evidence type="ECO:0000256" key="6">
    <source>
        <dbReference type="ARBA" id="ARBA00022679"/>
    </source>
</evidence>
<dbReference type="InterPro" id="IPR003594">
    <property type="entry name" value="HATPase_dom"/>
</dbReference>
<comment type="subcellular location">
    <subcellularLocation>
        <location evidence="2">Cell membrane</location>
        <topology evidence="2">Multi-pass membrane protein</topology>
    </subcellularLocation>
</comment>
<dbReference type="EC" id="2.7.13.3" evidence="3"/>
<dbReference type="GO" id="GO:0005886">
    <property type="term" value="C:plasma membrane"/>
    <property type="evidence" value="ECO:0007669"/>
    <property type="project" value="UniProtKB-SubCell"/>
</dbReference>
<evidence type="ECO:0000256" key="5">
    <source>
        <dbReference type="ARBA" id="ARBA00022553"/>
    </source>
</evidence>
<dbReference type="Pfam" id="PF00512">
    <property type="entry name" value="HisKA"/>
    <property type="match status" value="1"/>
</dbReference>
<feature type="domain" description="Histidine kinase" evidence="15">
    <location>
        <begin position="508"/>
        <end position="726"/>
    </location>
</feature>
<name>A0A8J6NWF4_9GAMM</name>
<evidence type="ECO:0000256" key="12">
    <source>
        <dbReference type="ARBA" id="ARBA00023012"/>
    </source>
</evidence>
<dbReference type="PANTHER" id="PTHR45528:SF1">
    <property type="entry name" value="SENSOR HISTIDINE KINASE CPXA"/>
    <property type="match status" value="1"/>
</dbReference>
<dbReference type="SUPFAM" id="SSF55874">
    <property type="entry name" value="ATPase domain of HSP90 chaperone/DNA topoisomerase II/histidine kinase"/>
    <property type="match status" value="1"/>
</dbReference>
<evidence type="ECO:0000256" key="4">
    <source>
        <dbReference type="ARBA" id="ARBA00022475"/>
    </source>
</evidence>
<dbReference type="Proteomes" id="UP000654401">
    <property type="component" value="Unassembled WGS sequence"/>
</dbReference>
<keyword evidence="8" id="KW-0547">Nucleotide-binding</keyword>
<evidence type="ECO:0000256" key="3">
    <source>
        <dbReference type="ARBA" id="ARBA00012438"/>
    </source>
</evidence>
<feature type="transmembrane region" description="Helical" evidence="14">
    <location>
        <begin position="21"/>
        <end position="39"/>
    </location>
</feature>
<keyword evidence="12" id="KW-0902">Two-component regulatory system</keyword>
<dbReference type="Gene3D" id="1.10.287.130">
    <property type="match status" value="1"/>
</dbReference>
<dbReference type="InterPro" id="IPR036890">
    <property type="entry name" value="HATPase_C_sf"/>
</dbReference>
<evidence type="ECO:0000259" key="15">
    <source>
        <dbReference type="PROSITE" id="PS50109"/>
    </source>
</evidence>
<keyword evidence="6" id="KW-0808">Transferase</keyword>
<accession>A0A8J6NWF4</accession>
<dbReference type="InterPro" id="IPR005467">
    <property type="entry name" value="His_kinase_dom"/>
</dbReference>
<dbReference type="Gene3D" id="3.30.565.10">
    <property type="entry name" value="Histidine kinase-like ATPase, C-terminal domain"/>
    <property type="match status" value="1"/>
</dbReference>
<keyword evidence="11 14" id="KW-1133">Transmembrane helix</keyword>
<dbReference type="AlphaFoldDB" id="A0A8J6NWF4"/>
<keyword evidence="4" id="KW-1003">Cell membrane</keyword>
<evidence type="ECO:0000256" key="8">
    <source>
        <dbReference type="ARBA" id="ARBA00022741"/>
    </source>
</evidence>
<evidence type="ECO:0000256" key="9">
    <source>
        <dbReference type="ARBA" id="ARBA00022777"/>
    </source>
</evidence>
<dbReference type="PROSITE" id="PS50109">
    <property type="entry name" value="HIS_KIN"/>
    <property type="match status" value="1"/>
</dbReference>
<dbReference type="SMART" id="SM00387">
    <property type="entry name" value="HATPase_c"/>
    <property type="match status" value="1"/>
</dbReference>
<evidence type="ECO:0000256" key="2">
    <source>
        <dbReference type="ARBA" id="ARBA00004651"/>
    </source>
</evidence>
<evidence type="ECO:0000313" key="17">
    <source>
        <dbReference type="Proteomes" id="UP000654401"/>
    </source>
</evidence>
<keyword evidence="10" id="KW-0067">ATP-binding</keyword>
<evidence type="ECO:0000256" key="11">
    <source>
        <dbReference type="ARBA" id="ARBA00022989"/>
    </source>
</evidence>
<dbReference type="GO" id="GO:0005524">
    <property type="term" value="F:ATP binding"/>
    <property type="evidence" value="ECO:0007669"/>
    <property type="project" value="UniProtKB-KW"/>
</dbReference>
<dbReference type="Pfam" id="PF02518">
    <property type="entry name" value="HATPase_c"/>
    <property type="match status" value="1"/>
</dbReference>
<dbReference type="InterPro" id="IPR036097">
    <property type="entry name" value="HisK_dim/P_sf"/>
</dbReference>
<dbReference type="PANTHER" id="PTHR45528">
    <property type="entry name" value="SENSOR HISTIDINE KINASE CPXA"/>
    <property type="match status" value="1"/>
</dbReference>
<feature type="transmembrane region" description="Helical" evidence="14">
    <location>
        <begin position="423"/>
        <end position="443"/>
    </location>
</feature>
<dbReference type="Gene3D" id="6.10.340.10">
    <property type="match status" value="1"/>
</dbReference>
<evidence type="ECO:0000256" key="13">
    <source>
        <dbReference type="ARBA" id="ARBA00023136"/>
    </source>
</evidence>
<evidence type="ECO:0000256" key="1">
    <source>
        <dbReference type="ARBA" id="ARBA00000085"/>
    </source>
</evidence>
<keyword evidence="5" id="KW-0597">Phosphoprotein</keyword>
<gene>
    <name evidence="16" type="ORF">H8D24_00035</name>
</gene>
<comment type="caution">
    <text evidence="16">The sequence shown here is derived from an EMBL/GenBank/DDBJ whole genome shotgun (WGS) entry which is preliminary data.</text>
</comment>